<dbReference type="InterPro" id="IPR050266">
    <property type="entry name" value="AB_hydrolase_sf"/>
</dbReference>
<evidence type="ECO:0000313" key="3">
    <source>
        <dbReference type="EMBL" id="MBB4040969.1"/>
    </source>
</evidence>
<dbReference type="AlphaFoldDB" id="A0A7W6IGB1"/>
<name>A0A7W6IGB1_9HYPH</name>
<gene>
    <name evidence="3" type="ORF">GGR34_002628</name>
</gene>
<feature type="signal peptide" evidence="1">
    <location>
        <begin position="1"/>
        <end position="26"/>
    </location>
</feature>
<comment type="caution">
    <text evidence="3">The sequence shown here is derived from an EMBL/GenBank/DDBJ whole genome shotgun (WGS) entry which is preliminary data.</text>
</comment>
<evidence type="ECO:0000313" key="4">
    <source>
        <dbReference type="Proteomes" id="UP000519439"/>
    </source>
</evidence>
<accession>A0A7W6IGB1</accession>
<dbReference type="InterPro" id="IPR000639">
    <property type="entry name" value="Epox_hydrolase-like"/>
</dbReference>
<evidence type="ECO:0000259" key="2">
    <source>
        <dbReference type="Pfam" id="PF00561"/>
    </source>
</evidence>
<dbReference type="EMBL" id="JACIDC010000008">
    <property type="protein sequence ID" value="MBB4040969.1"/>
    <property type="molecule type" value="Genomic_DNA"/>
</dbReference>
<dbReference type="Proteomes" id="UP000519439">
    <property type="component" value="Unassembled WGS sequence"/>
</dbReference>
<keyword evidence="1" id="KW-0732">Signal</keyword>
<feature type="chain" id="PRO_5031053902" evidence="1">
    <location>
        <begin position="27"/>
        <end position="315"/>
    </location>
</feature>
<dbReference type="PRINTS" id="PR00111">
    <property type="entry name" value="ABHYDROLASE"/>
</dbReference>
<proteinExistence type="predicted"/>
<dbReference type="RefSeq" id="WP_210163825.1">
    <property type="nucleotide sequence ID" value="NZ_JACIDC010000008.1"/>
</dbReference>
<dbReference type="PANTHER" id="PTHR43798">
    <property type="entry name" value="MONOACYLGLYCEROL LIPASE"/>
    <property type="match status" value="1"/>
</dbReference>
<dbReference type="InterPro" id="IPR000073">
    <property type="entry name" value="AB_hydrolase_1"/>
</dbReference>
<organism evidence="3 4">
    <name type="scientific">Microvirga flocculans</name>
    <dbReference type="NCBI Taxonomy" id="217168"/>
    <lineage>
        <taxon>Bacteria</taxon>
        <taxon>Pseudomonadati</taxon>
        <taxon>Pseudomonadota</taxon>
        <taxon>Alphaproteobacteria</taxon>
        <taxon>Hyphomicrobiales</taxon>
        <taxon>Methylobacteriaceae</taxon>
        <taxon>Microvirga</taxon>
    </lineage>
</organism>
<reference evidence="3 4" key="1">
    <citation type="submission" date="2020-08" db="EMBL/GenBank/DDBJ databases">
        <title>Genomic Encyclopedia of Type Strains, Phase IV (KMG-IV): sequencing the most valuable type-strain genomes for metagenomic binning, comparative biology and taxonomic classification.</title>
        <authorList>
            <person name="Goeker M."/>
        </authorList>
    </citation>
    <scope>NUCLEOTIDE SEQUENCE [LARGE SCALE GENOMIC DNA]</scope>
    <source>
        <strain evidence="3 4">DSM 15743</strain>
    </source>
</reference>
<protein>
    <submittedName>
        <fullName evidence="3">Pimeloyl-ACP methyl ester carboxylesterase</fullName>
    </submittedName>
</protein>
<dbReference type="InterPro" id="IPR029058">
    <property type="entry name" value="AB_hydrolase_fold"/>
</dbReference>
<sequence length="315" mass="32982">MRTRHASVRMAAQAALVGTAFLSSLAASAPARGEDRTGLAAATGSPRFLQRPDGRLAYDDVGAGPLVVMVPGLGDLRAEYRYLAPRLVQAGYRVVTLDLRGHGQSSVGWPDYTSAALGSDVVALVRHLDAGPAHLVGTSMGAAAVAWAAAEAPDQVGSLALIGPFVRDIPPASAFKAALQQAMLRIGFAGPWAARAWGMAYGSFYAMKPADFAPYKDALVANLREPGRLDAVKGMIFASKSDVEARLPEVQSPTLVIMGEADPDFADPRGEAETVARLLRGAVHMVPGAGHYPHVEAPDLVAPALLQFLRGQGRA</sequence>
<evidence type="ECO:0000256" key="1">
    <source>
        <dbReference type="SAM" id="SignalP"/>
    </source>
</evidence>
<dbReference type="PRINTS" id="PR00412">
    <property type="entry name" value="EPOXHYDRLASE"/>
</dbReference>
<dbReference type="Pfam" id="PF00561">
    <property type="entry name" value="Abhydrolase_1"/>
    <property type="match status" value="1"/>
</dbReference>
<keyword evidence="4" id="KW-1185">Reference proteome</keyword>
<feature type="domain" description="AB hydrolase-1" evidence="2">
    <location>
        <begin position="65"/>
        <end position="298"/>
    </location>
</feature>
<dbReference type="SUPFAM" id="SSF53474">
    <property type="entry name" value="alpha/beta-Hydrolases"/>
    <property type="match status" value="1"/>
</dbReference>
<dbReference type="GO" id="GO:0003824">
    <property type="term" value="F:catalytic activity"/>
    <property type="evidence" value="ECO:0007669"/>
    <property type="project" value="InterPro"/>
</dbReference>
<dbReference type="Gene3D" id="3.40.50.1820">
    <property type="entry name" value="alpha/beta hydrolase"/>
    <property type="match status" value="1"/>
</dbReference>